<gene>
    <name evidence="2" type="ORF">HJG63_008062</name>
</gene>
<dbReference type="EMBL" id="JACASE010000001">
    <property type="protein sequence ID" value="KAF6506276.1"/>
    <property type="molecule type" value="Genomic_DNA"/>
</dbReference>
<protein>
    <submittedName>
        <fullName evidence="2">Uncharacterized protein</fullName>
    </submittedName>
</protein>
<comment type="caution">
    <text evidence="2">The sequence shown here is derived from an EMBL/GenBank/DDBJ whole genome shotgun (WGS) entry which is preliminary data.</text>
</comment>
<proteinExistence type="predicted"/>
<feature type="region of interest" description="Disordered" evidence="1">
    <location>
        <begin position="99"/>
        <end position="125"/>
    </location>
</feature>
<accession>A0A7J8KBM2</accession>
<evidence type="ECO:0000313" key="2">
    <source>
        <dbReference type="EMBL" id="KAF6506276.1"/>
    </source>
</evidence>
<organism evidence="2 3">
    <name type="scientific">Rousettus aegyptiacus</name>
    <name type="common">Egyptian fruit bat</name>
    <name type="synonym">Pteropus aegyptiacus</name>
    <dbReference type="NCBI Taxonomy" id="9407"/>
    <lineage>
        <taxon>Eukaryota</taxon>
        <taxon>Metazoa</taxon>
        <taxon>Chordata</taxon>
        <taxon>Craniata</taxon>
        <taxon>Vertebrata</taxon>
        <taxon>Euteleostomi</taxon>
        <taxon>Mammalia</taxon>
        <taxon>Eutheria</taxon>
        <taxon>Laurasiatheria</taxon>
        <taxon>Chiroptera</taxon>
        <taxon>Yinpterochiroptera</taxon>
        <taxon>Pteropodoidea</taxon>
        <taxon>Pteropodidae</taxon>
        <taxon>Rousettinae</taxon>
        <taxon>Rousettus</taxon>
    </lineage>
</organism>
<dbReference type="Proteomes" id="UP000593571">
    <property type="component" value="Unassembled WGS sequence"/>
</dbReference>
<evidence type="ECO:0000256" key="1">
    <source>
        <dbReference type="SAM" id="MobiDB-lite"/>
    </source>
</evidence>
<feature type="region of interest" description="Disordered" evidence="1">
    <location>
        <begin position="1"/>
        <end position="55"/>
    </location>
</feature>
<name>A0A7J8KBM2_ROUAE</name>
<reference evidence="2 3" key="1">
    <citation type="journal article" date="2020" name="Nature">
        <title>Six reference-quality genomes reveal evolution of bat adaptations.</title>
        <authorList>
            <person name="Jebb D."/>
            <person name="Huang Z."/>
            <person name="Pippel M."/>
            <person name="Hughes G.M."/>
            <person name="Lavrichenko K."/>
            <person name="Devanna P."/>
            <person name="Winkler S."/>
            <person name="Jermiin L.S."/>
            <person name="Skirmuntt E.C."/>
            <person name="Katzourakis A."/>
            <person name="Burkitt-Gray L."/>
            <person name="Ray D.A."/>
            <person name="Sullivan K.A.M."/>
            <person name="Roscito J.G."/>
            <person name="Kirilenko B.M."/>
            <person name="Davalos L.M."/>
            <person name="Corthals A.P."/>
            <person name="Power M.L."/>
            <person name="Jones G."/>
            <person name="Ransome R.D."/>
            <person name="Dechmann D.K.N."/>
            <person name="Locatelli A.G."/>
            <person name="Puechmaille S.J."/>
            <person name="Fedrigo O."/>
            <person name="Jarvis E.D."/>
            <person name="Hiller M."/>
            <person name="Vernes S.C."/>
            <person name="Myers E.W."/>
            <person name="Teeling E.C."/>
        </authorList>
    </citation>
    <scope>NUCLEOTIDE SEQUENCE [LARGE SCALE GENOMIC DNA]</scope>
    <source>
        <strain evidence="2">MRouAeg1</strain>
        <tissue evidence="2">Muscle</tissue>
    </source>
</reference>
<dbReference type="AlphaFoldDB" id="A0A7J8KBM2"/>
<keyword evidence="3" id="KW-1185">Reference proteome</keyword>
<sequence>MRKPRLAQAAHARQGGLDRTRPAGGAQAPQPRWTRWRSPPPAELPLRGTRGTPSREATLRCSCCISVVVLGSHTSYLTGPSGGPGPLLADHPACPTGPCSGPAPDAAPTWPPGVTGFSDSWRGPL</sequence>
<evidence type="ECO:0000313" key="3">
    <source>
        <dbReference type="Proteomes" id="UP000593571"/>
    </source>
</evidence>